<reference evidence="7" key="1">
    <citation type="submission" date="2023-12" db="EMBL/GenBank/DDBJ databases">
        <title>Genome assembly of Anisodus tanguticus.</title>
        <authorList>
            <person name="Wang Y.-J."/>
        </authorList>
    </citation>
    <scope>NUCLEOTIDE SEQUENCE</scope>
    <source>
        <strain evidence="7">KB-2021</strain>
        <tissue evidence="7">Leaf</tissue>
    </source>
</reference>
<organism evidence="7 8">
    <name type="scientific">Anisodus tanguticus</name>
    <dbReference type="NCBI Taxonomy" id="243964"/>
    <lineage>
        <taxon>Eukaryota</taxon>
        <taxon>Viridiplantae</taxon>
        <taxon>Streptophyta</taxon>
        <taxon>Embryophyta</taxon>
        <taxon>Tracheophyta</taxon>
        <taxon>Spermatophyta</taxon>
        <taxon>Magnoliopsida</taxon>
        <taxon>eudicotyledons</taxon>
        <taxon>Gunneridae</taxon>
        <taxon>Pentapetalae</taxon>
        <taxon>asterids</taxon>
        <taxon>lamiids</taxon>
        <taxon>Solanales</taxon>
        <taxon>Solanaceae</taxon>
        <taxon>Solanoideae</taxon>
        <taxon>Hyoscyameae</taxon>
        <taxon>Anisodus</taxon>
    </lineage>
</organism>
<protein>
    <recommendedName>
        <fullName evidence="6">DUF642 domain-containing protein</fullName>
    </recommendedName>
</protein>
<dbReference type="InterPro" id="IPR006946">
    <property type="entry name" value="DGR2-like_dom"/>
</dbReference>
<gene>
    <name evidence="7" type="ORF">RND71_010975</name>
</gene>
<evidence type="ECO:0000256" key="4">
    <source>
        <dbReference type="ARBA" id="ARBA00022729"/>
    </source>
</evidence>
<accession>A0AAE1VT48</accession>
<evidence type="ECO:0000259" key="6">
    <source>
        <dbReference type="Pfam" id="PF04862"/>
    </source>
</evidence>
<dbReference type="PANTHER" id="PTHR31265:SF22">
    <property type="entry name" value="DUF642 DOMAIN-CONTAINING PROTEIN"/>
    <property type="match status" value="1"/>
</dbReference>
<keyword evidence="4" id="KW-0732">Signal</keyword>
<keyword evidence="8" id="KW-1185">Reference proteome</keyword>
<comment type="caution">
    <text evidence="7">The sequence shown here is derived from an EMBL/GenBank/DDBJ whole genome shotgun (WGS) entry which is preliminary data.</text>
</comment>
<dbReference type="PANTHER" id="PTHR31265">
    <property type="entry name" value="OS02G0527500 PROTEIN-RELATED"/>
    <property type="match status" value="1"/>
</dbReference>
<dbReference type="InterPro" id="IPR052437">
    <property type="entry name" value="Pectin_Meth_Modulator"/>
</dbReference>
<dbReference type="AlphaFoldDB" id="A0AAE1VT48"/>
<keyword evidence="3" id="KW-0964">Secreted</keyword>
<sequence>MNRFILDSKNLDLLENGSFEQGPKPSNMKKTVIIGKFSLPKWEKKGIVEWVSGGPQPGGFYFPTLMGPTQSDSRMRLPSHSM</sequence>
<evidence type="ECO:0000313" key="7">
    <source>
        <dbReference type="EMBL" id="KAK4371500.1"/>
    </source>
</evidence>
<feature type="domain" description="DUF642" evidence="6">
    <location>
        <begin position="12"/>
        <end position="64"/>
    </location>
</feature>
<keyword evidence="5" id="KW-0325">Glycoprotein</keyword>
<evidence type="ECO:0000256" key="2">
    <source>
        <dbReference type="ARBA" id="ARBA00004613"/>
    </source>
</evidence>
<dbReference type="Pfam" id="PF04862">
    <property type="entry name" value="DUF642"/>
    <property type="match status" value="1"/>
</dbReference>
<dbReference type="Proteomes" id="UP001291623">
    <property type="component" value="Unassembled WGS sequence"/>
</dbReference>
<dbReference type="GO" id="GO:0005576">
    <property type="term" value="C:extracellular region"/>
    <property type="evidence" value="ECO:0007669"/>
    <property type="project" value="UniProtKB-SubCell"/>
</dbReference>
<dbReference type="EMBL" id="JAVYJV010000005">
    <property type="protein sequence ID" value="KAK4371500.1"/>
    <property type="molecule type" value="Genomic_DNA"/>
</dbReference>
<proteinExistence type="predicted"/>
<name>A0AAE1VT48_9SOLA</name>
<evidence type="ECO:0000256" key="5">
    <source>
        <dbReference type="ARBA" id="ARBA00023180"/>
    </source>
</evidence>
<evidence type="ECO:0000256" key="3">
    <source>
        <dbReference type="ARBA" id="ARBA00022525"/>
    </source>
</evidence>
<comment type="subcellular location">
    <subcellularLocation>
        <location evidence="1">Cell envelope</location>
    </subcellularLocation>
    <subcellularLocation>
        <location evidence="2">Secreted</location>
    </subcellularLocation>
</comment>
<evidence type="ECO:0000256" key="1">
    <source>
        <dbReference type="ARBA" id="ARBA00004196"/>
    </source>
</evidence>
<evidence type="ECO:0000313" key="8">
    <source>
        <dbReference type="Proteomes" id="UP001291623"/>
    </source>
</evidence>